<dbReference type="InterPro" id="IPR051541">
    <property type="entry name" value="PTS_SugarTrans_NitroReg"/>
</dbReference>
<dbReference type="InterPro" id="IPR016152">
    <property type="entry name" value="PTrfase/Anion_transptr"/>
</dbReference>
<protein>
    <submittedName>
        <fullName evidence="2">PTS system, galactitol-specific IIA component</fullName>
        <ecNumber evidence="2">2.7.1.69</ecNumber>
    </submittedName>
</protein>
<name>A0A0D0Y4T6_9LACO</name>
<sequence>MFFDKEVILFDVDVKDKTDAETKLANHLRQAGVVTEQFKDAVLQRESNFPTGLQTETIGVAIPHTDADKVITPQIGFMRLKNPVTFNQMGDNAEISVSIIFMLALKKSDDQLTMLQKLMGLFQNKEAIDKLEKITSKDDFVTLMKEIGIEQ</sequence>
<dbReference type="GO" id="GO:0016740">
    <property type="term" value="F:transferase activity"/>
    <property type="evidence" value="ECO:0007669"/>
    <property type="project" value="UniProtKB-KW"/>
</dbReference>
<evidence type="ECO:0000259" key="1">
    <source>
        <dbReference type="PROSITE" id="PS51094"/>
    </source>
</evidence>
<evidence type="ECO:0000313" key="2">
    <source>
        <dbReference type="EMBL" id="KIS03303.1"/>
    </source>
</evidence>
<dbReference type="SUPFAM" id="SSF55804">
    <property type="entry name" value="Phoshotransferase/anion transport protein"/>
    <property type="match status" value="1"/>
</dbReference>
<dbReference type="Pfam" id="PF00359">
    <property type="entry name" value="PTS_EIIA_2"/>
    <property type="match status" value="1"/>
</dbReference>
<organism evidence="2 3">
    <name type="scientific">Paucilactobacillus wasatchensis</name>
    <dbReference type="NCBI Taxonomy" id="1335616"/>
    <lineage>
        <taxon>Bacteria</taxon>
        <taxon>Bacillati</taxon>
        <taxon>Bacillota</taxon>
        <taxon>Bacilli</taxon>
        <taxon>Lactobacillales</taxon>
        <taxon>Lactobacillaceae</taxon>
        <taxon>Paucilactobacillus</taxon>
    </lineage>
</organism>
<dbReference type="PATRIC" id="fig|1335616.4.peg.1126"/>
<dbReference type="OrthoDB" id="370976at2"/>
<dbReference type="EMBL" id="AWTT01000024">
    <property type="protein sequence ID" value="KIS03303.1"/>
    <property type="molecule type" value="Genomic_DNA"/>
</dbReference>
<dbReference type="AlphaFoldDB" id="A0A0D0Y4T6"/>
<dbReference type="InterPro" id="IPR002178">
    <property type="entry name" value="PTS_EIIA_type-2_dom"/>
</dbReference>
<comment type="caution">
    <text evidence="2">The sequence shown here is derived from an EMBL/GenBank/DDBJ whole genome shotgun (WGS) entry which is preliminary data.</text>
</comment>
<dbReference type="PANTHER" id="PTHR47738:SF3">
    <property type="entry name" value="PHOSPHOTRANSFERASE SYSTEM MANNITOL_FRUCTOSE-SPECIFIC IIA DOMAIN CONTAINING PROTEIN"/>
    <property type="match status" value="1"/>
</dbReference>
<accession>A0A0D0Y4T6</accession>
<keyword evidence="3" id="KW-1185">Reference proteome</keyword>
<dbReference type="PROSITE" id="PS51094">
    <property type="entry name" value="PTS_EIIA_TYPE_2"/>
    <property type="match status" value="1"/>
</dbReference>
<gene>
    <name evidence="2" type="ORF">WDC_1121</name>
</gene>
<dbReference type="EC" id="2.7.1.69" evidence="2"/>
<evidence type="ECO:0000313" key="3">
    <source>
        <dbReference type="Proteomes" id="UP000032279"/>
    </source>
</evidence>
<dbReference type="STRING" id="1335616.WDC_1121"/>
<dbReference type="Proteomes" id="UP000032279">
    <property type="component" value="Unassembled WGS sequence"/>
</dbReference>
<reference evidence="2 3" key="1">
    <citation type="submission" date="2013-08" db="EMBL/GenBank/DDBJ databases">
        <title>Lactobacillus wasatchii sp. WDC04, a late gas producing bacteria isolated from aged chedder cheese.</title>
        <authorList>
            <person name="Oberg C.J."/>
            <person name="Culumber M."/>
            <person name="McMahon D.J."/>
            <person name="Broadbent J.R."/>
            <person name="Oberg T.S."/>
            <person name="Ortaki F."/>
        </authorList>
    </citation>
    <scope>NUCLEOTIDE SEQUENCE [LARGE SCALE GENOMIC DNA]</scope>
    <source>
        <strain evidence="2 3">WDC04</strain>
    </source>
</reference>
<dbReference type="RefSeq" id="WP_044010865.1">
    <property type="nucleotide sequence ID" value="NZ_AWTT01000024.1"/>
</dbReference>
<dbReference type="CDD" id="cd00211">
    <property type="entry name" value="PTS_IIA_fru"/>
    <property type="match status" value="1"/>
</dbReference>
<feature type="domain" description="PTS EIIA type-2" evidence="1">
    <location>
        <begin position="1"/>
        <end position="147"/>
    </location>
</feature>
<keyword evidence="2" id="KW-0808">Transferase</keyword>
<proteinExistence type="predicted"/>
<dbReference type="Gene3D" id="3.40.930.10">
    <property type="entry name" value="Mannitol-specific EII, Chain A"/>
    <property type="match status" value="1"/>
</dbReference>
<dbReference type="PANTHER" id="PTHR47738">
    <property type="entry name" value="PTS SYSTEM FRUCTOSE-LIKE EIIA COMPONENT-RELATED"/>
    <property type="match status" value="1"/>
</dbReference>